<reference evidence="2 3" key="1">
    <citation type="journal article" date="2005" name="Nat. Biotechnol.">
        <title>Complete genome sequence of the acetic acid bacterium Gluconobacter oxydans.</title>
        <authorList>
            <person name="Prust C."/>
            <person name="Hoffmeister M."/>
            <person name="Liesegang H."/>
            <person name="Wiezer A."/>
            <person name="Fricke W.F."/>
            <person name="Ehrenreich A."/>
            <person name="Gottschalk G."/>
            <person name="Deppenmeier U."/>
        </authorList>
    </citation>
    <scope>NUCLEOTIDE SEQUENCE [LARGE SCALE GENOMIC DNA]</scope>
    <source>
        <strain evidence="2 3">621H</strain>
    </source>
</reference>
<accession>Q5FN45</accession>
<dbReference type="HOGENOM" id="CLU_1774796_0_0_5"/>
<sequence>MGSYHDMSLPETWHVKQKVSARDPEVFGACDNQAMNETYQSRLKKARIHQKIQQADAAAVTGKGRPYLSEFENGKKPGSLEVVLPLAELYDISLDYVFGRTPIPLVQKPENIAHDEKEAVLLAIWRKLSDDEKGGLMALLRARIKPDAA</sequence>
<evidence type="ECO:0000259" key="1">
    <source>
        <dbReference type="PROSITE" id="PS50943"/>
    </source>
</evidence>
<dbReference type="Proteomes" id="UP000006375">
    <property type="component" value="Chromosome"/>
</dbReference>
<keyword evidence="3" id="KW-1185">Reference proteome</keyword>
<dbReference type="STRING" id="290633.GOX2471"/>
<dbReference type="SMART" id="SM00530">
    <property type="entry name" value="HTH_XRE"/>
    <property type="match status" value="1"/>
</dbReference>
<dbReference type="InterPro" id="IPR001387">
    <property type="entry name" value="Cro/C1-type_HTH"/>
</dbReference>
<dbReference type="AlphaFoldDB" id="Q5FN45"/>
<evidence type="ECO:0000313" key="2">
    <source>
        <dbReference type="EMBL" id="AAW62202.1"/>
    </source>
</evidence>
<dbReference type="EMBL" id="CP000009">
    <property type="protein sequence ID" value="AAW62202.1"/>
    <property type="molecule type" value="Genomic_DNA"/>
</dbReference>
<name>Q5FN45_GLUOX</name>
<protein>
    <submittedName>
        <fullName evidence="2">Putative transcriptional regulator</fullName>
    </submittedName>
</protein>
<dbReference type="SUPFAM" id="SSF47413">
    <property type="entry name" value="lambda repressor-like DNA-binding domains"/>
    <property type="match status" value="1"/>
</dbReference>
<gene>
    <name evidence="2" type="ordered locus">GOX2471</name>
</gene>
<dbReference type="CDD" id="cd00093">
    <property type="entry name" value="HTH_XRE"/>
    <property type="match status" value="1"/>
</dbReference>
<feature type="domain" description="HTH cro/C1-type" evidence="1">
    <location>
        <begin position="43"/>
        <end position="97"/>
    </location>
</feature>
<dbReference type="PROSITE" id="PS50943">
    <property type="entry name" value="HTH_CROC1"/>
    <property type="match status" value="1"/>
</dbReference>
<proteinExistence type="predicted"/>
<organism evidence="2 3">
    <name type="scientific">Gluconobacter oxydans (strain 621H)</name>
    <name type="common">Gluconobacter suboxydans</name>
    <dbReference type="NCBI Taxonomy" id="290633"/>
    <lineage>
        <taxon>Bacteria</taxon>
        <taxon>Pseudomonadati</taxon>
        <taxon>Pseudomonadota</taxon>
        <taxon>Alphaproteobacteria</taxon>
        <taxon>Acetobacterales</taxon>
        <taxon>Acetobacteraceae</taxon>
        <taxon>Gluconobacter</taxon>
    </lineage>
</organism>
<dbReference type="InterPro" id="IPR010982">
    <property type="entry name" value="Lambda_DNA-bd_dom_sf"/>
</dbReference>
<dbReference type="Gene3D" id="1.10.260.40">
    <property type="entry name" value="lambda repressor-like DNA-binding domains"/>
    <property type="match status" value="1"/>
</dbReference>
<dbReference type="KEGG" id="gox:GOX2471"/>
<dbReference type="GO" id="GO:0003677">
    <property type="term" value="F:DNA binding"/>
    <property type="evidence" value="ECO:0007669"/>
    <property type="project" value="InterPro"/>
</dbReference>
<evidence type="ECO:0000313" key="3">
    <source>
        <dbReference type="Proteomes" id="UP000006375"/>
    </source>
</evidence>
<dbReference type="Pfam" id="PF01381">
    <property type="entry name" value="HTH_3"/>
    <property type="match status" value="1"/>
</dbReference>